<sequence>MANFGKITTFDVAKGAGMIQPEKGGNPLRFERSALKWDRSDDPSADQRLTYDDGKDANGNACAVNVQPT</sequence>
<feature type="region of interest" description="Disordered" evidence="1">
    <location>
        <begin position="35"/>
        <end position="69"/>
    </location>
</feature>
<dbReference type="RefSeq" id="WP_119533429.1">
    <property type="nucleotide sequence ID" value="NZ_QXTF01000003.1"/>
</dbReference>
<organism evidence="2 3">
    <name type="scientific">Sphingomonas edaphi</name>
    <dbReference type="NCBI Taxonomy" id="2315689"/>
    <lineage>
        <taxon>Bacteria</taxon>
        <taxon>Pseudomonadati</taxon>
        <taxon>Pseudomonadota</taxon>
        <taxon>Alphaproteobacteria</taxon>
        <taxon>Sphingomonadales</taxon>
        <taxon>Sphingomonadaceae</taxon>
        <taxon>Sphingomonas</taxon>
    </lineage>
</organism>
<dbReference type="Gene3D" id="2.40.50.140">
    <property type="entry name" value="Nucleic acid-binding proteins"/>
    <property type="match status" value="1"/>
</dbReference>
<accession>A0A418PYY1</accession>
<evidence type="ECO:0000313" key="2">
    <source>
        <dbReference type="EMBL" id="RIX27276.1"/>
    </source>
</evidence>
<name>A0A418PYY1_9SPHN</name>
<proteinExistence type="predicted"/>
<protein>
    <submittedName>
        <fullName evidence="2">Cold-shock protein</fullName>
    </submittedName>
</protein>
<dbReference type="Proteomes" id="UP000285023">
    <property type="component" value="Unassembled WGS sequence"/>
</dbReference>
<gene>
    <name evidence="2" type="ORF">D3M59_09475</name>
</gene>
<dbReference type="EMBL" id="QXTF01000003">
    <property type="protein sequence ID" value="RIX27276.1"/>
    <property type="molecule type" value="Genomic_DNA"/>
</dbReference>
<keyword evidence="3" id="KW-1185">Reference proteome</keyword>
<dbReference type="AlphaFoldDB" id="A0A418PYY1"/>
<comment type="caution">
    <text evidence="2">The sequence shown here is derived from an EMBL/GenBank/DDBJ whole genome shotgun (WGS) entry which is preliminary data.</text>
</comment>
<dbReference type="SUPFAM" id="SSF50249">
    <property type="entry name" value="Nucleic acid-binding proteins"/>
    <property type="match status" value="1"/>
</dbReference>
<evidence type="ECO:0000256" key="1">
    <source>
        <dbReference type="SAM" id="MobiDB-lite"/>
    </source>
</evidence>
<reference evidence="2 3" key="1">
    <citation type="submission" date="2018-09" db="EMBL/GenBank/DDBJ databases">
        <title>Sphingomonas sp. DAC4.</title>
        <authorList>
            <person name="Seo T."/>
        </authorList>
    </citation>
    <scope>NUCLEOTIDE SEQUENCE [LARGE SCALE GENOMIC DNA]</scope>
    <source>
        <strain evidence="2 3">DAC4</strain>
    </source>
</reference>
<dbReference type="OrthoDB" id="7428521at2"/>
<dbReference type="InterPro" id="IPR012340">
    <property type="entry name" value="NA-bd_OB-fold"/>
</dbReference>
<evidence type="ECO:0000313" key="3">
    <source>
        <dbReference type="Proteomes" id="UP000285023"/>
    </source>
</evidence>